<name>A0A6S6S8M7_9BACT</name>
<reference evidence="2" key="1">
    <citation type="submission" date="2020-01" db="EMBL/GenBank/DDBJ databases">
        <authorList>
            <person name="Meier V. D."/>
            <person name="Meier V D."/>
        </authorList>
    </citation>
    <scope>NUCLEOTIDE SEQUENCE</scope>
    <source>
        <strain evidence="2">HLG_WM_MAG_10</strain>
    </source>
</reference>
<dbReference type="EMBL" id="CACVAQ010000028">
    <property type="protein sequence ID" value="CAA6799340.1"/>
    <property type="molecule type" value="Genomic_DNA"/>
</dbReference>
<gene>
    <name evidence="2" type="ORF">HELGO_WM29262</name>
</gene>
<feature type="compositionally biased region" description="Low complexity" evidence="1">
    <location>
        <begin position="68"/>
        <end position="99"/>
    </location>
</feature>
<accession>A0A6S6S8M7</accession>
<feature type="non-terminal residue" evidence="2">
    <location>
        <position position="247"/>
    </location>
</feature>
<organism evidence="2">
    <name type="scientific">uncultured Aureispira sp</name>
    <dbReference type="NCBI Taxonomy" id="1331704"/>
    <lineage>
        <taxon>Bacteria</taxon>
        <taxon>Pseudomonadati</taxon>
        <taxon>Bacteroidota</taxon>
        <taxon>Saprospiria</taxon>
        <taxon>Saprospirales</taxon>
        <taxon>Saprospiraceae</taxon>
        <taxon>Aureispira</taxon>
        <taxon>environmental samples</taxon>
    </lineage>
</organism>
<evidence type="ECO:0000256" key="1">
    <source>
        <dbReference type="SAM" id="MobiDB-lite"/>
    </source>
</evidence>
<evidence type="ECO:0000313" key="2">
    <source>
        <dbReference type="EMBL" id="CAA6799340.1"/>
    </source>
</evidence>
<dbReference type="AlphaFoldDB" id="A0A6S6S8M7"/>
<sequence length="247" mass="27382">MAKNIKEELESLKAYLQKTLDTTNKYRKLFEADGVIDSREKERLDKLTDMVAKIKVVISEKEKTLANASTSPVAPESPTTPETTPAPESSTPPSSTAVTGEEVTRLTELVDDIPTTGLNGSVKASENRAKASDDYLKEKKDVLNAAAQEHQMPVSILSAITSRESDGKGALRSLTYFKTTPAKQLQKIKDCIVAKLKGYNYHKLEDFQASKYYKYSLSDLPGLTAEDKVWGDHGYGFGVTQFDIRWH</sequence>
<dbReference type="Gene3D" id="1.10.530.10">
    <property type="match status" value="1"/>
</dbReference>
<proteinExistence type="predicted"/>
<protein>
    <submittedName>
        <fullName evidence="2">Uncharacterized protein</fullName>
    </submittedName>
</protein>
<feature type="region of interest" description="Disordered" evidence="1">
    <location>
        <begin position="64"/>
        <end position="131"/>
    </location>
</feature>